<evidence type="ECO:0000256" key="8">
    <source>
        <dbReference type="ARBA" id="ARBA00022475"/>
    </source>
</evidence>
<evidence type="ECO:0000256" key="13">
    <source>
        <dbReference type="ARBA" id="ARBA00022723"/>
    </source>
</evidence>
<dbReference type="CDD" id="cd03495">
    <property type="entry name" value="SQR_TypeC_SdhD_like"/>
    <property type="match status" value="1"/>
</dbReference>
<evidence type="ECO:0000256" key="11">
    <source>
        <dbReference type="ARBA" id="ARBA00022617"/>
    </source>
</evidence>
<keyword evidence="9" id="KW-0997">Cell inner membrane</keyword>
<evidence type="ECO:0000256" key="9">
    <source>
        <dbReference type="ARBA" id="ARBA00022519"/>
    </source>
</evidence>
<dbReference type="GO" id="GO:0006099">
    <property type="term" value="P:tricarboxylic acid cycle"/>
    <property type="evidence" value="ECO:0007669"/>
    <property type="project" value="UniProtKB-UniPathway"/>
</dbReference>
<dbReference type="PANTHER" id="PTHR38689:SF1">
    <property type="entry name" value="SUCCINATE DEHYDROGENASE HYDROPHOBIC MEMBRANE ANCHOR SUBUNIT"/>
    <property type="match status" value="1"/>
</dbReference>
<dbReference type="InterPro" id="IPR014312">
    <property type="entry name" value="Succ_DH_anchor"/>
</dbReference>
<feature type="transmembrane region" description="Helical" evidence="18">
    <location>
        <begin position="64"/>
        <end position="82"/>
    </location>
</feature>
<keyword evidence="15 18" id="KW-1133">Transmembrane helix</keyword>
<accession>A0A4D7AXY9</accession>
<comment type="pathway">
    <text evidence="4">Carbohydrate metabolism; tricarboxylic acid cycle.</text>
</comment>
<evidence type="ECO:0000256" key="7">
    <source>
        <dbReference type="ARBA" id="ARBA00022448"/>
    </source>
</evidence>
<evidence type="ECO:0000256" key="16">
    <source>
        <dbReference type="ARBA" id="ARBA00023004"/>
    </source>
</evidence>
<comment type="subunit">
    <text evidence="5">Part of an enzyme complex containing four subunits: a flavoprotein, an iron-sulfur protein, plus two membrane-anchoring proteins, SdhC and SdhD.</text>
</comment>
<keyword evidence="10" id="KW-0816">Tricarboxylic acid cycle</keyword>
<sequence>MSEPKSSMRTPLGSVRGLGSARSGTEHFWMQRVTAVANIPLSLFVVGLIISTAGSNYSAVKATLGSPIVAIPLLLFVISATYHMRLGMQMIIEDYVPAEGTRIVLLLLNTFFSVIVALASIFAILKLSFGV</sequence>
<dbReference type="InterPro" id="IPR000701">
    <property type="entry name" value="SuccDH_FuR_B_TM-su"/>
</dbReference>
<evidence type="ECO:0000256" key="14">
    <source>
        <dbReference type="ARBA" id="ARBA00022982"/>
    </source>
</evidence>
<evidence type="ECO:0000256" key="15">
    <source>
        <dbReference type="ARBA" id="ARBA00022989"/>
    </source>
</evidence>
<dbReference type="GO" id="GO:0046872">
    <property type="term" value="F:metal ion binding"/>
    <property type="evidence" value="ECO:0007669"/>
    <property type="project" value="UniProtKB-KW"/>
</dbReference>
<proteinExistence type="predicted"/>
<dbReference type="GO" id="GO:0005886">
    <property type="term" value="C:plasma membrane"/>
    <property type="evidence" value="ECO:0007669"/>
    <property type="project" value="UniProtKB-SubCell"/>
</dbReference>
<reference evidence="19 20" key="1">
    <citation type="submission" date="2019-04" db="EMBL/GenBank/DDBJ databases">
        <title>Phreatobacter aquaticus sp. nov.</title>
        <authorList>
            <person name="Choi A."/>
        </authorList>
    </citation>
    <scope>NUCLEOTIDE SEQUENCE [LARGE SCALE GENOMIC DNA]</scope>
    <source>
        <strain evidence="19 20">KCTC 52518</strain>
    </source>
</reference>
<comment type="cofactor">
    <cofactor evidence="1">
        <name>heme</name>
        <dbReference type="ChEBI" id="CHEBI:30413"/>
    </cofactor>
</comment>
<dbReference type="GO" id="GO:0020037">
    <property type="term" value="F:heme binding"/>
    <property type="evidence" value="ECO:0007669"/>
    <property type="project" value="InterPro"/>
</dbReference>
<dbReference type="EMBL" id="CP039690">
    <property type="protein sequence ID" value="QCI66129.1"/>
    <property type="molecule type" value="Genomic_DNA"/>
</dbReference>
<dbReference type="Pfam" id="PF01127">
    <property type="entry name" value="Sdh_cyt"/>
    <property type="match status" value="1"/>
</dbReference>
<dbReference type="KEGG" id="pstg:E8M01_19090"/>
<comment type="subcellular location">
    <subcellularLocation>
        <location evidence="3">Cell inner membrane</location>
        <topology evidence="3">Multi-pass membrane protein</topology>
    </subcellularLocation>
</comment>
<keyword evidence="13" id="KW-0479">Metal-binding</keyword>
<dbReference type="PANTHER" id="PTHR38689">
    <property type="entry name" value="SUCCINATE DEHYDROGENASE HYDROPHOBIC MEMBRANE ANCHOR SUBUNIT"/>
    <property type="match status" value="1"/>
</dbReference>
<gene>
    <name evidence="19" type="primary">sdhD</name>
    <name evidence="19" type="ORF">E8M01_19090</name>
</gene>
<dbReference type="OrthoDB" id="9809280at2"/>
<evidence type="ECO:0000256" key="18">
    <source>
        <dbReference type="SAM" id="Phobius"/>
    </source>
</evidence>
<evidence type="ECO:0000256" key="10">
    <source>
        <dbReference type="ARBA" id="ARBA00022532"/>
    </source>
</evidence>
<evidence type="ECO:0000256" key="5">
    <source>
        <dbReference type="ARBA" id="ARBA00011558"/>
    </source>
</evidence>
<feature type="transmembrane region" description="Helical" evidence="18">
    <location>
        <begin position="33"/>
        <end position="52"/>
    </location>
</feature>
<dbReference type="GO" id="GO:0009055">
    <property type="term" value="F:electron transfer activity"/>
    <property type="evidence" value="ECO:0007669"/>
    <property type="project" value="TreeGrafter"/>
</dbReference>
<keyword evidence="11" id="KW-0349">Heme</keyword>
<evidence type="ECO:0000313" key="19">
    <source>
        <dbReference type="EMBL" id="QCI66129.1"/>
    </source>
</evidence>
<evidence type="ECO:0000256" key="4">
    <source>
        <dbReference type="ARBA" id="ARBA00005163"/>
    </source>
</evidence>
<dbReference type="AlphaFoldDB" id="A0A4D7AXY9"/>
<dbReference type="GO" id="GO:0017004">
    <property type="term" value="P:cytochrome complex assembly"/>
    <property type="evidence" value="ECO:0007669"/>
    <property type="project" value="TreeGrafter"/>
</dbReference>
<dbReference type="NCBIfam" id="TIGR02968">
    <property type="entry name" value="succ_dehyd_anc"/>
    <property type="match status" value="1"/>
</dbReference>
<dbReference type="Proteomes" id="UP000298781">
    <property type="component" value="Chromosome"/>
</dbReference>
<evidence type="ECO:0000256" key="17">
    <source>
        <dbReference type="ARBA" id="ARBA00023136"/>
    </source>
</evidence>
<keyword evidence="14" id="KW-0249">Electron transport</keyword>
<keyword evidence="17 18" id="KW-0472">Membrane</keyword>
<evidence type="ECO:0000256" key="3">
    <source>
        <dbReference type="ARBA" id="ARBA00004429"/>
    </source>
</evidence>
<keyword evidence="7" id="KW-0813">Transport</keyword>
<organism evidence="19 20">
    <name type="scientific">Phreatobacter stygius</name>
    <dbReference type="NCBI Taxonomy" id="1940610"/>
    <lineage>
        <taxon>Bacteria</taxon>
        <taxon>Pseudomonadati</taxon>
        <taxon>Pseudomonadota</taxon>
        <taxon>Alphaproteobacteria</taxon>
        <taxon>Hyphomicrobiales</taxon>
        <taxon>Phreatobacteraceae</taxon>
        <taxon>Phreatobacter</taxon>
    </lineage>
</organism>
<keyword evidence="16" id="KW-0408">Iron</keyword>
<dbReference type="Gene3D" id="1.20.1300.10">
    <property type="entry name" value="Fumarate reductase/succinate dehydrogenase, transmembrane subunit"/>
    <property type="match status" value="1"/>
</dbReference>
<keyword evidence="12 18" id="KW-0812">Transmembrane</keyword>
<evidence type="ECO:0000256" key="1">
    <source>
        <dbReference type="ARBA" id="ARBA00001971"/>
    </source>
</evidence>
<comment type="function">
    <text evidence="2">Membrane-anchoring subunit of succinate dehydrogenase (SDH).</text>
</comment>
<keyword evidence="8" id="KW-1003">Cell membrane</keyword>
<evidence type="ECO:0000256" key="2">
    <source>
        <dbReference type="ARBA" id="ARBA00004050"/>
    </source>
</evidence>
<dbReference type="UniPathway" id="UPA00223"/>
<protein>
    <recommendedName>
        <fullName evidence="6">Succinate dehydrogenase hydrophobic membrane anchor subunit</fullName>
    </recommendedName>
</protein>
<keyword evidence="20" id="KW-1185">Reference proteome</keyword>
<evidence type="ECO:0000256" key="12">
    <source>
        <dbReference type="ARBA" id="ARBA00022692"/>
    </source>
</evidence>
<evidence type="ECO:0000256" key="6">
    <source>
        <dbReference type="ARBA" id="ARBA00019425"/>
    </source>
</evidence>
<dbReference type="RefSeq" id="WP_136961574.1">
    <property type="nucleotide sequence ID" value="NZ_CP039690.1"/>
</dbReference>
<evidence type="ECO:0000313" key="20">
    <source>
        <dbReference type="Proteomes" id="UP000298781"/>
    </source>
</evidence>
<dbReference type="SUPFAM" id="SSF81343">
    <property type="entry name" value="Fumarate reductase respiratory complex transmembrane subunits"/>
    <property type="match status" value="1"/>
</dbReference>
<name>A0A4D7AXY9_9HYPH</name>
<dbReference type="InterPro" id="IPR034804">
    <property type="entry name" value="SQR/QFR_C/D"/>
</dbReference>
<feature type="transmembrane region" description="Helical" evidence="18">
    <location>
        <begin position="103"/>
        <end position="125"/>
    </location>
</feature>